<dbReference type="Proteomes" id="UP000289738">
    <property type="component" value="Chromosome B05"/>
</dbReference>
<evidence type="ECO:0000259" key="2">
    <source>
        <dbReference type="Pfam" id="PF03372"/>
    </source>
</evidence>
<evidence type="ECO:0000256" key="1">
    <source>
        <dbReference type="SAM" id="MobiDB-lite"/>
    </source>
</evidence>
<feature type="region of interest" description="Disordered" evidence="1">
    <location>
        <begin position="175"/>
        <end position="208"/>
    </location>
</feature>
<dbReference type="AlphaFoldDB" id="A0A444Z2N7"/>
<dbReference type="InterPro" id="IPR036691">
    <property type="entry name" value="Endo/exonu/phosph_ase_sf"/>
</dbReference>
<organism evidence="3 4">
    <name type="scientific">Arachis hypogaea</name>
    <name type="common">Peanut</name>
    <dbReference type="NCBI Taxonomy" id="3818"/>
    <lineage>
        <taxon>Eukaryota</taxon>
        <taxon>Viridiplantae</taxon>
        <taxon>Streptophyta</taxon>
        <taxon>Embryophyta</taxon>
        <taxon>Tracheophyta</taxon>
        <taxon>Spermatophyta</taxon>
        <taxon>Magnoliopsida</taxon>
        <taxon>eudicotyledons</taxon>
        <taxon>Gunneridae</taxon>
        <taxon>Pentapetalae</taxon>
        <taxon>rosids</taxon>
        <taxon>fabids</taxon>
        <taxon>Fabales</taxon>
        <taxon>Fabaceae</taxon>
        <taxon>Papilionoideae</taxon>
        <taxon>50 kb inversion clade</taxon>
        <taxon>dalbergioids sensu lato</taxon>
        <taxon>Dalbergieae</taxon>
        <taxon>Pterocarpus clade</taxon>
        <taxon>Arachis</taxon>
    </lineage>
</organism>
<evidence type="ECO:0000313" key="4">
    <source>
        <dbReference type="Proteomes" id="UP000289738"/>
    </source>
</evidence>
<proteinExistence type="predicted"/>
<dbReference type="Pfam" id="PF03372">
    <property type="entry name" value="Exo_endo_phos"/>
    <property type="match status" value="1"/>
</dbReference>
<keyword evidence="4" id="KW-1185">Reference proteome</keyword>
<dbReference type="PANTHER" id="PTHR35218">
    <property type="entry name" value="RNASE H DOMAIN-CONTAINING PROTEIN"/>
    <property type="match status" value="1"/>
</dbReference>
<protein>
    <recommendedName>
        <fullName evidence="2">Endonuclease/exonuclease/phosphatase domain-containing protein</fullName>
    </recommendedName>
</protein>
<feature type="domain" description="Endonuclease/exonuclease/phosphatase" evidence="2">
    <location>
        <begin position="4"/>
        <end position="109"/>
    </location>
</feature>
<accession>A0A444Z2N7</accession>
<reference evidence="3 4" key="1">
    <citation type="submission" date="2019-01" db="EMBL/GenBank/DDBJ databases">
        <title>Sequencing of cultivated peanut Arachis hypogaea provides insights into genome evolution and oil improvement.</title>
        <authorList>
            <person name="Chen X."/>
        </authorList>
    </citation>
    <scope>NUCLEOTIDE SEQUENCE [LARGE SCALE GENOMIC DNA]</scope>
    <source>
        <strain evidence="4">cv. Fuhuasheng</strain>
        <tissue evidence="3">Leaves</tissue>
    </source>
</reference>
<dbReference type="PANTHER" id="PTHR35218:SF9">
    <property type="entry name" value="ENDONUCLEASE_EXONUCLEASE_PHOSPHATASE DOMAIN-CONTAINING PROTEIN"/>
    <property type="match status" value="1"/>
</dbReference>
<feature type="compositionally biased region" description="Polar residues" evidence="1">
    <location>
        <begin position="179"/>
        <end position="189"/>
    </location>
</feature>
<sequence>MEDKGRGLAVLWDRSLEVEMIYMSNNHVDMEVRVAGSGTCWRAMGFYGFSESQNKQESWELLRTLGQTSDMPWIIFGDFNQVMRQQEKQGGNQRKNGPRRFRFEEIWLSNEECETVVKEAWESCQGSIQERIGSCSKKLDHWGQQNFGDIPRRQNRLSKFLFPGQINQTDARMRKRLRSTSSGIANLQKDSGLPPRSPLELKLEGTQT</sequence>
<dbReference type="Gene3D" id="3.60.10.10">
    <property type="entry name" value="Endonuclease/exonuclease/phosphatase"/>
    <property type="match status" value="1"/>
</dbReference>
<evidence type="ECO:0000313" key="3">
    <source>
        <dbReference type="EMBL" id="RYR08457.1"/>
    </source>
</evidence>
<name>A0A444Z2N7_ARAHY</name>
<dbReference type="InterPro" id="IPR005135">
    <property type="entry name" value="Endo/exonuclease/phosphatase"/>
</dbReference>
<dbReference type="EMBL" id="SDMP01000015">
    <property type="protein sequence ID" value="RYR08457.1"/>
    <property type="molecule type" value="Genomic_DNA"/>
</dbReference>
<feature type="compositionally biased region" description="Basic and acidic residues" evidence="1">
    <location>
        <begin position="199"/>
        <end position="208"/>
    </location>
</feature>
<gene>
    <name evidence="3" type="ORF">Ahy_B05g076153</name>
</gene>
<dbReference type="SUPFAM" id="SSF56219">
    <property type="entry name" value="DNase I-like"/>
    <property type="match status" value="1"/>
</dbReference>
<comment type="caution">
    <text evidence="3">The sequence shown here is derived from an EMBL/GenBank/DDBJ whole genome shotgun (WGS) entry which is preliminary data.</text>
</comment>